<dbReference type="EMBL" id="CP108090">
    <property type="protein sequence ID" value="WUQ11760.1"/>
    <property type="molecule type" value="Genomic_DNA"/>
</dbReference>
<keyword evidence="3" id="KW-1185">Reference proteome</keyword>
<feature type="transmembrane region" description="Helical" evidence="1">
    <location>
        <begin position="57"/>
        <end position="78"/>
    </location>
</feature>
<reference evidence="2" key="1">
    <citation type="submission" date="2022-10" db="EMBL/GenBank/DDBJ databases">
        <title>The complete genomes of actinobacterial strains from the NBC collection.</title>
        <authorList>
            <person name="Joergensen T.S."/>
            <person name="Alvarez Arevalo M."/>
            <person name="Sterndorff E.B."/>
            <person name="Faurdal D."/>
            <person name="Vuksanovic O."/>
            <person name="Mourched A.-S."/>
            <person name="Charusanti P."/>
            <person name="Shaw S."/>
            <person name="Blin K."/>
            <person name="Weber T."/>
        </authorList>
    </citation>
    <scope>NUCLEOTIDE SEQUENCE</scope>
    <source>
        <strain evidence="2">NBC_00248</strain>
    </source>
</reference>
<accession>A0ABZ1T8L7</accession>
<gene>
    <name evidence="2" type="ORF">OG517_10115</name>
</gene>
<name>A0ABZ1T8L7_STRVG</name>
<evidence type="ECO:0000313" key="2">
    <source>
        <dbReference type="EMBL" id="WUQ11760.1"/>
    </source>
</evidence>
<evidence type="ECO:0000313" key="3">
    <source>
        <dbReference type="Proteomes" id="UP001432039"/>
    </source>
</evidence>
<feature type="transmembrane region" description="Helical" evidence="1">
    <location>
        <begin position="85"/>
        <end position="103"/>
    </location>
</feature>
<keyword evidence="1" id="KW-0812">Transmembrane</keyword>
<proteinExistence type="predicted"/>
<feature type="transmembrane region" description="Helical" evidence="1">
    <location>
        <begin position="15"/>
        <end position="37"/>
    </location>
</feature>
<dbReference type="Proteomes" id="UP001432039">
    <property type="component" value="Chromosome"/>
</dbReference>
<evidence type="ECO:0000256" key="1">
    <source>
        <dbReference type="SAM" id="Phobius"/>
    </source>
</evidence>
<keyword evidence="1" id="KW-0472">Membrane</keyword>
<dbReference type="RefSeq" id="WP_328961190.1">
    <property type="nucleotide sequence ID" value="NZ_CP108090.1"/>
</dbReference>
<sequence length="107" mass="11266">MAEQRISGSILRGPVVTVASAVLLLLLHAGAGFFVLGALLTESEGSWDRTVTDTARLWAVLGLAVELPAVAVTAACVAVGRLRRWWYAPAAALVLTALARMVFAPRP</sequence>
<organism evidence="2 3">
    <name type="scientific">Streptomyces virginiae</name>
    <name type="common">Streptomyces cinnamonensis</name>
    <dbReference type="NCBI Taxonomy" id="1961"/>
    <lineage>
        <taxon>Bacteria</taxon>
        <taxon>Bacillati</taxon>
        <taxon>Actinomycetota</taxon>
        <taxon>Actinomycetes</taxon>
        <taxon>Kitasatosporales</taxon>
        <taxon>Streptomycetaceae</taxon>
        <taxon>Streptomyces</taxon>
    </lineage>
</organism>
<keyword evidence="1" id="KW-1133">Transmembrane helix</keyword>
<protein>
    <submittedName>
        <fullName evidence="2">Uncharacterized protein</fullName>
    </submittedName>
</protein>